<dbReference type="InterPro" id="IPR051795">
    <property type="entry name" value="Glycosyl_Hydrlase_43"/>
</dbReference>
<dbReference type="Gene3D" id="2.60.40.10">
    <property type="entry name" value="Immunoglobulins"/>
    <property type="match status" value="1"/>
</dbReference>
<evidence type="ECO:0000256" key="4">
    <source>
        <dbReference type="RuleBase" id="RU361187"/>
    </source>
</evidence>
<keyword evidence="2 4" id="KW-0378">Hydrolase</keyword>
<dbReference type="Proteomes" id="UP000183670">
    <property type="component" value="Unassembled WGS sequence"/>
</dbReference>
<feature type="domain" description="F5/8 type C" evidence="5">
    <location>
        <begin position="366"/>
        <end position="476"/>
    </location>
</feature>
<evidence type="ECO:0000259" key="5">
    <source>
        <dbReference type="PROSITE" id="PS50022"/>
    </source>
</evidence>
<dbReference type="EMBL" id="FMYE01000102">
    <property type="protein sequence ID" value="SDB79669.1"/>
    <property type="molecule type" value="Genomic_DNA"/>
</dbReference>
<dbReference type="InterPro" id="IPR023296">
    <property type="entry name" value="Glyco_hydro_beta-prop_sf"/>
</dbReference>
<dbReference type="InterPro" id="IPR000421">
    <property type="entry name" value="FA58C"/>
</dbReference>
<dbReference type="RefSeq" id="WP_074560473.1">
    <property type="nucleotide sequence ID" value="NZ_FMYE01000102.1"/>
</dbReference>
<keyword evidence="3 4" id="KW-0326">Glycosidase</keyword>
<proteinExistence type="inferred from homology"/>
<dbReference type="InterPro" id="IPR036116">
    <property type="entry name" value="FN3_sf"/>
</dbReference>
<dbReference type="AlphaFoldDB" id="A0A1G6GCL9"/>
<dbReference type="Pfam" id="PF00754">
    <property type="entry name" value="F5_F8_type_C"/>
    <property type="match status" value="1"/>
</dbReference>
<dbReference type="PANTHER" id="PTHR42812:SF12">
    <property type="entry name" value="BETA-XYLOSIDASE-RELATED"/>
    <property type="match status" value="1"/>
</dbReference>
<sequence length="569" mass="65136">MKTLCLNLLFILVVSCQQHFSKENSFVTMCNPINLNYHFVSDGDILRRDAANPCLVLYKDEYYLFMSNGGGYYRSKDMLHWSLISTNLPTEEKAPTVVIIDDCLFFTASGTKSVYKTCHPETGVWEIAYDNLPYQLAEPMLFYDNGKLYLYSGSGNSVPLTGMEIDPHTFLPVGQSIPLIKSCKEKNGWEVAGDYHRWKTLSLWIEGTWMTKYKDKYYLQYASSGIQYTGSNEGVYVSDNPLGPFTLAKHNPFAYKPEGFIAGAGNGCVFQDKFGNYWYAGTAVITARYMFERRLSFYPVFFDKDNTLYAYTGMGDYPMILPERKISTPDELFPGWMLLSYNKKTQASSELRGCSSWCAVDETIRTWWSAQSGDKGEYLSVDLGEKCTINAIQINFADQDVDLCIGSDSLFYQYYLEESEDGKEWHTFMDKPIRTQRTPHDYIQLDSPLCSRFFRITNVCCSSGKFSVSGFRIFGSSGKTSPEEAEFFCIIRHERDRRDVTLKWTAVEGAVGYNIHYGTHPDKLYHNYMVYDDTELMIGSLQTEQTYYFAIDSFNEGGITRGRKVEKSL</sequence>
<name>A0A1G6GCL9_BACOV</name>
<dbReference type="InterPro" id="IPR006710">
    <property type="entry name" value="Glyco_hydro_43"/>
</dbReference>
<dbReference type="SUPFAM" id="SSF49265">
    <property type="entry name" value="Fibronectin type III"/>
    <property type="match status" value="1"/>
</dbReference>
<dbReference type="Gene3D" id="2.115.10.20">
    <property type="entry name" value="Glycosyl hydrolase domain, family 43"/>
    <property type="match status" value="1"/>
</dbReference>
<dbReference type="PANTHER" id="PTHR42812">
    <property type="entry name" value="BETA-XYLOSIDASE"/>
    <property type="match status" value="1"/>
</dbReference>
<evidence type="ECO:0000256" key="3">
    <source>
        <dbReference type="ARBA" id="ARBA00023295"/>
    </source>
</evidence>
<evidence type="ECO:0000256" key="1">
    <source>
        <dbReference type="ARBA" id="ARBA00009865"/>
    </source>
</evidence>
<dbReference type="SUPFAM" id="SSF75005">
    <property type="entry name" value="Arabinanase/levansucrase/invertase"/>
    <property type="match status" value="1"/>
</dbReference>
<dbReference type="InterPro" id="IPR013783">
    <property type="entry name" value="Ig-like_fold"/>
</dbReference>
<dbReference type="CDD" id="cd08982">
    <property type="entry name" value="GH43-like"/>
    <property type="match status" value="1"/>
</dbReference>
<dbReference type="PROSITE" id="PS50022">
    <property type="entry name" value="FA58C_3"/>
    <property type="match status" value="1"/>
</dbReference>
<dbReference type="GO" id="GO:0005975">
    <property type="term" value="P:carbohydrate metabolic process"/>
    <property type="evidence" value="ECO:0007669"/>
    <property type="project" value="InterPro"/>
</dbReference>
<dbReference type="Pfam" id="PF04616">
    <property type="entry name" value="Glyco_hydro_43"/>
    <property type="match status" value="1"/>
</dbReference>
<dbReference type="CDD" id="cd00063">
    <property type="entry name" value="FN3"/>
    <property type="match status" value="1"/>
</dbReference>
<dbReference type="SUPFAM" id="SSF49785">
    <property type="entry name" value="Galactose-binding domain-like"/>
    <property type="match status" value="1"/>
</dbReference>
<dbReference type="InterPro" id="IPR008979">
    <property type="entry name" value="Galactose-bd-like_sf"/>
</dbReference>
<comment type="similarity">
    <text evidence="1 4">Belongs to the glycosyl hydrolase 43 family.</text>
</comment>
<dbReference type="PROSITE" id="PS51257">
    <property type="entry name" value="PROKAR_LIPOPROTEIN"/>
    <property type="match status" value="1"/>
</dbReference>
<reference evidence="6 7" key="1">
    <citation type="submission" date="2016-10" db="EMBL/GenBank/DDBJ databases">
        <authorList>
            <person name="de Groot N.N."/>
        </authorList>
    </citation>
    <scope>NUCLEOTIDE SEQUENCE [LARGE SCALE GENOMIC DNA]</scope>
    <source>
        <strain evidence="6 7">NLAE-zl-C500</strain>
    </source>
</reference>
<evidence type="ECO:0000313" key="6">
    <source>
        <dbReference type="EMBL" id="SDB79669.1"/>
    </source>
</evidence>
<gene>
    <name evidence="6" type="ORF">SAMN05192581_11024</name>
</gene>
<protein>
    <submittedName>
        <fullName evidence="6">F5/8 type C domain-containing protein</fullName>
    </submittedName>
</protein>
<evidence type="ECO:0000256" key="2">
    <source>
        <dbReference type="ARBA" id="ARBA00022801"/>
    </source>
</evidence>
<dbReference type="Gene3D" id="2.60.120.260">
    <property type="entry name" value="Galactose-binding domain-like"/>
    <property type="match status" value="1"/>
</dbReference>
<accession>A0A1G6GCL9</accession>
<evidence type="ECO:0000313" key="7">
    <source>
        <dbReference type="Proteomes" id="UP000183670"/>
    </source>
</evidence>
<dbReference type="InterPro" id="IPR003961">
    <property type="entry name" value="FN3_dom"/>
</dbReference>
<organism evidence="6 7">
    <name type="scientific">Bacteroides ovatus</name>
    <dbReference type="NCBI Taxonomy" id="28116"/>
    <lineage>
        <taxon>Bacteria</taxon>
        <taxon>Pseudomonadati</taxon>
        <taxon>Bacteroidota</taxon>
        <taxon>Bacteroidia</taxon>
        <taxon>Bacteroidales</taxon>
        <taxon>Bacteroidaceae</taxon>
        <taxon>Bacteroides</taxon>
    </lineage>
</organism>
<dbReference type="GO" id="GO:0004553">
    <property type="term" value="F:hydrolase activity, hydrolyzing O-glycosyl compounds"/>
    <property type="evidence" value="ECO:0007669"/>
    <property type="project" value="InterPro"/>
</dbReference>